<reference evidence="2" key="1">
    <citation type="submission" date="2022-11" db="EMBL/GenBank/DDBJ databases">
        <authorList>
            <person name="Petersen C."/>
        </authorList>
    </citation>
    <scope>NUCLEOTIDE SEQUENCE</scope>
    <source>
        <strain evidence="2">IBT 30069</strain>
    </source>
</reference>
<dbReference type="PANTHER" id="PTHR16469:SF27">
    <property type="entry name" value="UBIQUITIN-ASSOCIATED AND SH3 DOMAIN-CONTAINING BA-RELATED"/>
    <property type="match status" value="1"/>
</dbReference>
<reference evidence="2" key="2">
    <citation type="journal article" date="2023" name="IMA Fungus">
        <title>Comparative genomic study of the Penicillium genus elucidates a diverse pangenome and 15 lateral gene transfer events.</title>
        <authorList>
            <person name="Petersen C."/>
            <person name="Sorensen T."/>
            <person name="Nielsen M.R."/>
            <person name="Sondergaard T.E."/>
            <person name="Sorensen J.L."/>
            <person name="Fitzpatrick D.A."/>
            <person name="Frisvad J.C."/>
            <person name="Nielsen K.L."/>
        </authorList>
    </citation>
    <scope>NUCLEOTIDE SEQUENCE</scope>
    <source>
        <strain evidence="2">IBT 30069</strain>
    </source>
</reference>
<dbReference type="Proteomes" id="UP001149165">
    <property type="component" value="Unassembled WGS sequence"/>
</dbReference>
<comment type="caution">
    <text evidence="2">The sequence shown here is derived from an EMBL/GenBank/DDBJ whole genome shotgun (WGS) entry which is preliminary data.</text>
</comment>
<dbReference type="AlphaFoldDB" id="A0A9W9GE87"/>
<proteinExistence type="predicted"/>
<feature type="compositionally biased region" description="Polar residues" evidence="1">
    <location>
        <begin position="230"/>
        <end position="254"/>
    </location>
</feature>
<dbReference type="EMBL" id="JAPQKH010000001">
    <property type="protein sequence ID" value="KAJ5117006.1"/>
    <property type="molecule type" value="Genomic_DNA"/>
</dbReference>
<evidence type="ECO:0008006" key="4">
    <source>
        <dbReference type="Google" id="ProtNLM"/>
    </source>
</evidence>
<feature type="region of interest" description="Disordered" evidence="1">
    <location>
        <begin position="59"/>
        <end position="83"/>
    </location>
</feature>
<name>A0A9W9GE87_9EURO</name>
<keyword evidence="3" id="KW-1185">Reference proteome</keyword>
<gene>
    <name evidence="2" type="ORF">N7456_001354</name>
</gene>
<dbReference type="OrthoDB" id="3898179at2759"/>
<accession>A0A9W9GE87</accession>
<dbReference type="InterPro" id="IPR029033">
    <property type="entry name" value="His_PPase_superfam"/>
</dbReference>
<sequence length="609" mass="66228">MSESQPIIIVVRHGARLDAADKDWHLTSPTPYDPPLCYGGWIQSRALGMRIGSILQAPDFIGRNPDQESGDEPLSDKDPMTAAPATSDLYNRYNVIVHTSPFLRCLQTSIAISAGLSQYGLNTEPPTAANTLQRPHGDVADAIPRPLMRVDAFLGEWLSPDYFDQIIPPPSSDRMIALAKADLLRRGEIIPPVREATRALSGHFPGGWGNHSPQTSLSEDDIQPSPLRGPSSTPKQNLQRQRASTVDRPQSSSAVDGAPTILSRLDTDLAVTKNASYVPPTPGYAVSASNPIPAGYVAHARDACVKIDYQWDSMRTPCWGTGGEYGEEWSSMQERVAEGFDRMMKWYRKPEACAACPSKATDKSSPNESRSTQNVLILVTHGADCNALINSLAGHSVLLDIGTASLTVAVPRNRLPTIQPKIDEKPNNSDQANNSISRDYALQLVASTDHLQVGVDPSQLASLSSPSAPQPSSQPSISTYRNRIGSRPPLIPGNFSIGPGSTKINRGWTLAHRPSSSDIPQGPAGLWGALASPIESEEDQEDDFVPNFGDRRPVSHDSKLPDAPVDRTGWAKQLPQRTRSQRGLWGSAISLEDRETASRRRWTMSEQKL</sequence>
<feature type="region of interest" description="Disordered" evidence="1">
    <location>
        <begin position="201"/>
        <end position="260"/>
    </location>
</feature>
<feature type="compositionally biased region" description="Low complexity" evidence="1">
    <location>
        <begin position="458"/>
        <end position="476"/>
    </location>
</feature>
<protein>
    <recommendedName>
        <fullName evidence="4">Phosphoglycerate mutase family protein</fullName>
    </recommendedName>
</protein>
<dbReference type="SUPFAM" id="SSF53254">
    <property type="entry name" value="Phosphoglycerate mutase-like"/>
    <property type="match status" value="1"/>
</dbReference>
<organism evidence="2 3">
    <name type="scientific">Penicillium angulare</name>
    <dbReference type="NCBI Taxonomy" id="116970"/>
    <lineage>
        <taxon>Eukaryota</taxon>
        <taxon>Fungi</taxon>
        <taxon>Dikarya</taxon>
        <taxon>Ascomycota</taxon>
        <taxon>Pezizomycotina</taxon>
        <taxon>Eurotiomycetes</taxon>
        <taxon>Eurotiomycetidae</taxon>
        <taxon>Eurotiales</taxon>
        <taxon>Aspergillaceae</taxon>
        <taxon>Penicillium</taxon>
    </lineage>
</organism>
<dbReference type="PANTHER" id="PTHR16469">
    <property type="entry name" value="UBIQUITIN-ASSOCIATED AND SH3 DOMAIN-CONTAINING BA-RELATED"/>
    <property type="match status" value="1"/>
</dbReference>
<evidence type="ECO:0000313" key="2">
    <source>
        <dbReference type="EMBL" id="KAJ5117006.1"/>
    </source>
</evidence>
<feature type="region of interest" description="Disordered" evidence="1">
    <location>
        <begin position="537"/>
        <end position="585"/>
    </location>
</feature>
<dbReference type="Gene3D" id="3.40.50.1240">
    <property type="entry name" value="Phosphoglycerate mutase-like"/>
    <property type="match status" value="2"/>
</dbReference>
<feature type="region of interest" description="Disordered" evidence="1">
    <location>
        <begin position="458"/>
        <end position="481"/>
    </location>
</feature>
<evidence type="ECO:0000313" key="3">
    <source>
        <dbReference type="Proteomes" id="UP001149165"/>
    </source>
</evidence>
<dbReference type="InterPro" id="IPR051710">
    <property type="entry name" value="Phosphatase_SH3-domain"/>
</dbReference>
<evidence type="ECO:0000256" key="1">
    <source>
        <dbReference type="SAM" id="MobiDB-lite"/>
    </source>
</evidence>
<feature type="compositionally biased region" description="Basic and acidic residues" evidence="1">
    <location>
        <begin position="549"/>
        <end position="560"/>
    </location>
</feature>